<dbReference type="Proteomes" id="UP000503447">
    <property type="component" value="Chromosome"/>
</dbReference>
<organism evidence="3 4">
    <name type="scientific">Frigoriglobus tundricola</name>
    <dbReference type="NCBI Taxonomy" id="2774151"/>
    <lineage>
        <taxon>Bacteria</taxon>
        <taxon>Pseudomonadati</taxon>
        <taxon>Planctomycetota</taxon>
        <taxon>Planctomycetia</taxon>
        <taxon>Gemmatales</taxon>
        <taxon>Gemmataceae</taxon>
        <taxon>Frigoriglobus</taxon>
    </lineage>
</organism>
<dbReference type="AlphaFoldDB" id="A0A6M5Z0F8"/>
<accession>A0A6M5Z0F8</accession>
<reference evidence="4" key="1">
    <citation type="submission" date="2020-05" db="EMBL/GenBank/DDBJ databases">
        <title>Frigoriglobus tundricola gen. nov., sp. nov., a psychrotolerant cellulolytic planctomycete of the family Gemmataceae with two divergent copies of 16S rRNA gene.</title>
        <authorList>
            <person name="Kulichevskaya I.S."/>
            <person name="Ivanova A.A."/>
            <person name="Naumoff D.G."/>
            <person name="Beletsky A.V."/>
            <person name="Rijpstra W.I.C."/>
            <person name="Sinninghe Damste J.S."/>
            <person name="Mardanov A.V."/>
            <person name="Ravin N.V."/>
            <person name="Dedysh S.N."/>
        </authorList>
    </citation>
    <scope>NUCLEOTIDE SEQUENCE [LARGE SCALE GENOMIC DNA]</scope>
    <source>
        <strain evidence="4">PL17</strain>
    </source>
</reference>
<feature type="compositionally biased region" description="Acidic residues" evidence="1">
    <location>
        <begin position="137"/>
        <end position="146"/>
    </location>
</feature>
<evidence type="ECO:0000313" key="3">
    <source>
        <dbReference type="EMBL" id="QJW99226.1"/>
    </source>
</evidence>
<evidence type="ECO:0000256" key="1">
    <source>
        <dbReference type="SAM" id="MobiDB-lite"/>
    </source>
</evidence>
<gene>
    <name evidence="3" type="ORF">FTUN_6828</name>
</gene>
<protein>
    <recommendedName>
        <fullName evidence="5">Zinc finger/thioredoxin putative domain-containing protein</fullName>
    </recommendedName>
</protein>
<keyword evidence="2" id="KW-0812">Transmembrane</keyword>
<keyword evidence="4" id="KW-1185">Reference proteome</keyword>
<evidence type="ECO:0008006" key="5">
    <source>
        <dbReference type="Google" id="ProtNLM"/>
    </source>
</evidence>
<dbReference type="EMBL" id="CP053452">
    <property type="protein sequence ID" value="QJW99226.1"/>
    <property type="molecule type" value="Genomic_DNA"/>
</dbReference>
<feature type="compositionally biased region" description="Pro residues" evidence="1">
    <location>
        <begin position="48"/>
        <end position="63"/>
    </location>
</feature>
<feature type="region of interest" description="Disordered" evidence="1">
    <location>
        <begin position="43"/>
        <end position="176"/>
    </location>
</feature>
<sequence length="493" mass="54191">MPVITCPKCPARLKAPDGVNGNTRCPKCGTVFPFNTPAAPAFEVVDGPPAPSPKAPAPPPPRKPVVRTETDEEPDFEIVDEKPKKRVAAFVDDDETDRPRKRRARDEDDEDDEPKTKRKRDDEDDEPKAKKRRRRDDDEDDDDDDDTLRGKKKRRRDDDDDEDEDDEDDRPRKKKKKKRSGIGAVLAFAGIGLALLLLVGGLLWFFWPNGVGANVRYLPDNSQIVASIKVEELLSSKAYKQIKDEFPKVEKDLETEKEFGLALSDISSVLVGGGKTGAKPDFVMVVQTTKSVKADDLLAKIKDNKFTKETVGDYVMYTRGTNAFCVAESKVVLISEPDALRKVLKRDGKPNFSDGMKAAIKEADFSKTIAVAVNVKEIVALGGKGGNGVGLPIDRAADEYAKNVEGFGGWVSVNTDINGKFTAIFKDDKAAADGKKLLDGLSVMAKNAKVVPTEAVDFLEHLEFKLSGNRVELAWAVEVSKILKLAKSTGSKF</sequence>
<evidence type="ECO:0000256" key="2">
    <source>
        <dbReference type="SAM" id="Phobius"/>
    </source>
</evidence>
<name>A0A6M5Z0F8_9BACT</name>
<proteinExistence type="predicted"/>
<keyword evidence="2" id="KW-0472">Membrane</keyword>
<keyword evidence="2" id="KW-1133">Transmembrane helix</keyword>
<feature type="transmembrane region" description="Helical" evidence="2">
    <location>
        <begin position="182"/>
        <end position="207"/>
    </location>
</feature>
<dbReference type="KEGG" id="ftj:FTUN_6828"/>
<feature type="compositionally biased region" description="Acidic residues" evidence="1">
    <location>
        <begin position="158"/>
        <end position="168"/>
    </location>
</feature>
<evidence type="ECO:0000313" key="4">
    <source>
        <dbReference type="Proteomes" id="UP000503447"/>
    </source>
</evidence>